<gene>
    <name evidence="1" type="ORF">M3P09_16390</name>
</gene>
<evidence type="ECO:0000313" key="2">
    <source>
        <dbReference type="Proteomes" id="UP001165381"/>
    </source>
</evidence>
<dbReference type="Proteomes" id="UP001165381">
    <property type="component" value="Unassembled WGS sequence"/>
</dbReference>
<sequence>MDRFKTVRIKNKTLSRFKSFSKKVSKSYSKTLDKVMDFFEWHGFLPDDKFGKSMVQEILKNRKRTEAIIAIIKDIEKNQTKPTNAMLLSLFEEKLEEEDEDEIKEWTEHFKLKSMENQREQEHIEITVPKIRYERLEDKMDSIKKDFGYVLDKVKLVKSSFGKKYLRLELTEGEIEKFKRTIRNL</sequence>
<organism evidence="1 2">
    <name type="scientific">Jejuia spongiicola</name>
    <dbReference type="NCBI Taxonomy" id="2942207"/>
    <lineage>
        <taxon>Bacteria</taxon>
        <taxon>Pseudomonadati</taxon>
        <taxon>Bacteroidota</taxon>
        <taxon>Flavobacteriia</taxon>
        <taxon>Flavobacteriales</taxon>
        <taxon>Flavobacteriaceae</taxon>
        <taxon>Jejuia</taxon>
    </lineage>
</organism>
<evidence type="ECO:0000313" key="1">
    <source>
        <dbReference type="EMBL" id="MCL6296588.1"/>
    </source>
</evidence>
<name>A0ABT0QJD1_9FLAO</name>
<proteinExistence type="predicted"/>
<reference evidence="1" key="1">
    <citation type="submission" date="2022-05" db="EMBL/GenBank/DDBJ databases">
        <authorList>
            <person name="Park J.-S."/>
        </authorList>
    </citation>
    <scope>NUCLEOTIDE SEQUENCE</scope>
    <source>
        <strain evidence="1">2012CJ34-3</strain>
    </source>
</reference>
<dbReference type="InterPro" id="IPR048012">
    <property type="entry name" value="BfmA-like_N"/>
</dbReference>
<protein>
    <submittedName>
        <fullName evidence="1">Uncharacterized protein</fullName>
    </submittedName>
</protein>
<comment type="caution">
    <text evidence="1">The sequence shown here is derived from an EMBL/GenBank/DDBJ whole genome shotgun (WGS) entry which is preliminary data.</text>
</comment>
<accession>A0ABT0QJD1</accession>
<dbReference type="RefSeq" id="WP_249973953.1">
    <property type="nucleotide sequence ID" value="NZ_JAMFLZ010000010.1"/>
</dbReference>
<dbReference type="NCBIfam" id="NF041200">
    <property type="entry name" value="mob_BfmA_Nterm"/>
    <property type="match status" value="1"/>
</dbReference>
<dbReference type="EMBL" id="JAMFLZ010000010">
    <property type="protein sequence ID" value="MCL6296588.1"/>
    <property type="molecule type" value="Genomic_DNA"/>
</dbReference>
<keyword evidence="2" id="KW-1185">Reference proteome</keyword>